<protein>
    <recommendedName>
        <fullName evidence="3">Lipoprotein</fullName>
    </recommendedName>
</protein>
<organism evidence="1 2">
    <name type="scientific">Methanomethylovorans hollandica (strain DSM 15978 / NBRC 107637 / DMS1)</name>
    <dbReference type="NCBI Taxonomy" id="867904"/>
    <lineage>
        <taxon>Archaea</taxon>
        <taxon>Methanobacteriati</taxon>
        <taxon>Methanobacteriota</taxon>
        <taxon>Stenosarchaea group</taxon>
        <taxon>Methanomicrobia</taxon>
        <taxon>Methanosarcinales</taxon>
        <taxon>Methanosarcinaceae</taxon>
        <taxon>Methanomethylovorans</taxon>
    </lineage>
</organism>
<dbReference type="RefSeq" id="WP_015323742.1">
    <property type="nucleotide sequence ID" value="NC_019977.1"/>
</dbReference>
<accession>L0KWX0</accession>
<dbReference type="GeneID" id="14407404"/>
<dbReference type="OrthoDB" id="28968at2157"/>
<dbReference type="Proteomes" id="UP000010866">
    <property type="component" value="Chromosome"/>
</dbReference>
<dbReference type="EMBL" id="CP003362">
    <property type="protein sequence ID" value="AGB48573.1"/>
    <property type="molecule type" value="Genomic_DNA"/>
</dbReference>
<dbReference type="PROSITE" id="PS51257">
    <property type="entry name" value="PROKAR_LIPOPROTEIN"/>
    <property type="match status" value="1"/>
</dbReference>
<name>L0KWX0_METHD</name>
<evidence type="ECO:0000313" key="1">
    <source>
        <dbReference type="EMBL" id="AGB48573.1"/>
    </source>
</evidence>
<keyword evidence="2" id="KW-1185">Reference proteome</keyword>
<gene>
    <name evidence="1" type="ordered locus">Metho_0298</name>
</gene>
<dbReference type="STRING" id="867904.Metho_0298"/>
<evidence type="ECO:0008006" key="3">
    <source>
        <dbReference type="Google" id="ProtNLM"/>
    </source>
</evidence>
<evidence type="ECO:0000313" key="2">
    <source>
        <dbReference type="Proteomes" id="UP000010866"/>
    </source>
</evidence>
<proteinExistence type="predicted"/>
<dbReference type="AlphaFoldDB" id="L0KWX0"/>
<sequence precursor="true">MRSNHLLILISVALIILISGCSCQTTIVSNESENTSENQTPSPGVNNEEFITGVASISNVQVLVLESFPVQVNVEATGYLPDGCTTIGNATVRKDGNTFYVEIGTIRPRDALCTQALVPFTKSVSLDVYGLEKGVYNVDVNGKTASFELSVDNILSDNS</sequence>
<dbReference type="KEGG" id="mhz:Metho_0298"/>
<reference evidence="2" key="1">
    <citation type="submission" date="2012-02" db="EMBL/GenBank/DDBJ databases">
        <title>Complete sequence of chromosome of Methanomethylovorans hollandica DSM 15978.</title>
        <authorList>
            <person name="Lucas S."/>
            <person name="Copeland A."/>
            <person name="Lapidus A."/>
            <person name="Glavina del Rio T."/>
            <person name="Dalin E."/>
            <person name="Tice H."/>
            <person name="Bruce D."/>
            <person name="Goodwin L."/>
            <person name="Pitluck S."/>
            <person name="Peters L."/>
            <person name="Mikhailova N."/>
            <person name="Held B."/>
            <person name="Kyrpides N."/>
            <person name="Mavromatis K."/>
            <person name="Ivanova N."/>
            <person name="Brettin T."/>
            <person name="Detter J.C."/>
            <person name="Han C."/>
            <person name="Larimer F."/>
            <person name="Land M."/>
            <person name="Hauser L."/>
            <person name="Markowitz V."/>
            <person name="Cheng J.-F."/>
            <person name="Hugenholtz P."/>
            <person name="Woyke T."/>
            <person name="Wu D."/>
            <person name="Spring S."/>
            <person name="Schroeder M."/>
            <person name="Brambilla E."/>
            <person name="Klenk H.-P."/>
            <person name="Eisen J.A."/>
        </authorList>
    </citation>
    <scope>NUCLEOTIDE SEQUENCE [LARGE SCALE GENOMIC DNA]</scope>
    <source>
        <strain evidence="2">DSM 15978 / NBRC 107637 / DMS1</strain>
    </source>
</reference>
<dbReference type="HOGENOM" id="CLU_081758_1_0_2"/>